<organism evidence="2 3">
    <name type="scientific">Salipaludibacillus neizhouensis</name>
    <dbReference type="NCBI Taxonomy" id="885475"/>
    <lineage>
        <taxon>Bacteria</taxon>
        <taxon>Bacillati</taxon>
        <taxon>Bacillota</taxon>
        <taxon>Bacilli</taxon>
        <taxon>Bacillales</taxon>
        <taxon>Bacillaceae</taxon>
    </lineage>
</organism>
<evidence type="ECO:0000313" key="2">
    <source>
        <dbReference type="EMBL" id="RKL68708.1"/>
    </source>
</evidence>
<sequence>MRPIITILLIIIIGFCVRIDLTTGSIPTTLPQTSPENDSVSNEEESVVPPPVAIPNQVIIVEPGQTVYGIVQELHEGQPFAIPIHEVLEDFETLNPEISANQLIANEQYKFPLYKDNVTN</sequence>
<feature type="region of interest" description="Disordered" evidence="1">
    <location>
        <begin position="27"/>
        <end position="48"/>
    </location>
</feature>
<evidence type="ECO:0000313" key="3">
    <source>
        <dbReference type="Proteomes" id="UP000281498"/>
    </source>
</evidence>
<comment type="caution">
    <text evidence="2">The sequence shown here is derived from an EMBL/GenBank/DDBJ whole genome shotgun (WGS) entry which is preliminary data.</text>
</comment>
<accession>A0A3A9KAT3</accession>
<dbReference type="AlphaFoldDB" id="A0A3A9KAT3"/>
<dbReference type="EMBL" id="PDOE01000001">
    <property type="protein sequence ID" value="RKL68708.1"/>
    <property type="molecule type" value="Genomic_DNA"/>
</dbReference>
<proteinExistence type="predicted"/>
<evidence type="ECO:0008006" key="4">
    <source>
        <dbReference type="Google" id="ProtNLM"/>
    </source>
</evidence>
<evidence type="ECO:0000256" key="1">
    <source>
        <dbReference type="SAM" id="MobiDB-lite"/>
    </source>
</evidence>
<dbReference type="RefSeq" id="WP_110936652.1">
    <property type="nucleotide sequence ID" value="NZ_KZ614146.1"/>
</dbReference>
<keyword evidence="3" id="KW-1185">Reference proteome</keyword>
<dbReference type="OrthoDB" id="2691912at2"/>
<gene>
    <name evidence="2" type="ORF">CR203_01250</name>
</gene>
<name>A0A3A9KAT3_9BACI</name>
<dbReference type="Proteomes" id="UP000281498">
    <property type="component" value="Unassembled WGS sequence"/>
</dbReference>
<reference evidence="2 3" key="1">
    <citation type="submission" date="2017-10" db="EMBL/GenBank/DDBJ databases">
        <title>Bacillus sp. nov., a halophilic bacterium isolated from a Keqin Lake.</title>
        <authorList>
            <person name="Wang H."/>
        </authorList>
    </citation>
    <scope>NUCLEOTIDE SEQUENCE [LARGE SCALE GENOMIC DNA]</scope>
    <source>
        <strain evidence="2 3">KCTC 13187</strain>
    </source>
</reference>
<protein>
    <recommendedName>
        <fullName evidence="4">LysM domain-containing protein</fullName>
    </recommendedName>
</protein>